<dbReference type="Proteomes" id="UP001652661">
    <property type="component" value="Chromosome X"/>
</dbReference>
<sequence>MIKADGFDSQCQLSKKFIAKFSKLGIVESVQNDIAETGMINGIQNDIVERGNVKGIPKLHDANEAGGENSFTPVWLLLVETITACFRFVASC</sequence>
<gene>
    <name evidence="2" type="primary">LOC138929137</name>
</gene>
<evidence type="ECO:0000313" key="2">
    <source>
        <dbReference type="RefSeq" id="XP_070144399.1"/>
    </source>
</evidence>
<reference evidence="2" key="1">
    <citation type="submission" date="2025-08" db="UniProtKB">
        <authorList>
            <consortium name="RefSeq"/>
        </authorList>
    </citation>
    <scope>IDENTIFICATION</scope>
    <source>
        <strain evidence="2">14028-0561.14</strain>
        <tissue evidence="2">Whole fly</tissue>
    </source>
</reference>
<dbReference type="RefSeq" id="XP_070144399.1">
    <property type="nucleotide sequence ID" value="XM_070288298.1"/>
</dbReference>
<organism evidence="1 2">
    <name type="scientific">Drosophila kikkawai</name>
    <name type="common">Fruit fly</name>
    <dbReference type="NCBI Taxonomy" id="30033"/>
    <lineage>
        <taxon>Eukaryota</taxon>
        <taxon>Metazoa</taxon>
        <taxon>Ecdysozoa</taxon>
        <taxon>Arthropoda</taxon>
        <taxon>Hexapoda</taxon>
        <taxon>Insecta</taxon>
        <taxon>Pterygota</taxon>
        <taxon>Neoptera</taxon>
        <taxon>Endopterygota</taxon>
        <taxon>Diptera</taxon>
        <taxon>Brachycera</taxon>
        <taxon>Muscomorpha</taxon>
        <taxon>Ephydroidea</taxon>
        <taxon>Drosophilidae</taxon>
        <taxon>Drosophila</taxon>
        <taxon>Sophophora</taxon>
    </lineage>
</organism>
<keyword evidence="1" id="KW-1185">Reference proteome</keyword>
<protein>
    <submittedName>
        <fullName evidence="2">DNA topoisomerase 2-like</fullName>
    </submittedName>
</protein>
<accession>A0ABM4GNW2</accession>
<proteinExistence type="predicted"/>
<evidence type="ECO:0000313" key="1">
    <source>
        <dbReference type="Proteomes" id="UP001652661"/>
    </source>
</evidence>
<name>A0ABM4GNW2_DROKI</name>
<dbReference type="GeneID" id="138929137"/>